<name>A0ABW1EH18_9BACT</name>
<proteinExistence type="predicted"/>
<accession>A0ABW1EH18</accession>
<evidence type="ECO:0000313" key="2">
    <source>
        <dbReference type="Proteomes" id="UP001596091"/>
    </source>
</evidence>
<gene>
    <name evidence="1" type="ORF">ACFPT7_14185</name>
</gene>
<dbReference type="RefSeq" id="WP_263341213.1">
    <property type="nucleotide sequence ID" value="NZ_JAGSYH010000007.1"/>
</dbReference>
<reference evidence="2" key="1">
    <citation type="journal article" date="2019" name="Int. J. Syst. Evol. Microbiol.">
        <title>The Global Catalogue of Microorganisms (GCM) 10K type strain sequencing project: providing services to taxonomists for standard genome sequencing and annotation.</title>
        <authorList>
            <consortium name="The Broad Institute Genomics Platform"/>
            <consortium name="The Broad Institute Genome Sequencing Center for Infectious Disease"/>
            <person name="Wu L."/>
            <person name="Ma J."/>
        </authorList>
    </citation>
    <scope>NUCLEOTIDE SEQUENCE [LARGE SCALE GENOMIC DNA]</scope>
    <source>
        <strain evidence="2">JCM 4087</strain>
    </source>
</reference>
<protein>
    <submittedName>
        <fullName evidence="1">Uncharacterized protein</fullName>
    </submittedName>
</protein>
<dbReference type="Proteomes" id="UP001596091">
    <property type="component" value="Unassembled WGS sequence"/>
</dbReference>
<comment type="caution">
    <text evidence="1">The sequence shown here is derived from an EMBL/GenBank/DDBJ whole genome shotgun (WGS) entry which is preliminary data.</text>
</comment>
<dbReference type="EMBL" id="JBHSPH010000004">
    <property type="protein sequence ID" value="MFC5863450.1"/>
    <property type="molecule type" value="Genomic_DNA"/>
</dbReference>
<organism evidence="1 2">
    <name type="scientific">Acidicapsa dinghuensis</name>
    <dbReference type="NCBI Taxonomy" id="2218256"/>
    <lineage>
        <taxon>Bacteria</taxon>
        <taxon>Pseudomonadati</taxon>
        <taxon>Acidobacteriota</taxon>
        <taxon>Terriglobia</taxon>
        <taxon>Terriglobales</taxon>
        <taxon>Acidobacteriaceae</taxon>
        <taxon>Acidicapsa</taxon>
    </lineage>
</organism>
<evidence type="ECO:0000313" key="1">
    <source>
        <dbReference type="EMBL" id="MFC5863450.1"/>
    </source>
</evidence>
<sequence length="174" mass="20373">MTRKMKLEDRAPERLYYTQSDFEVLWQAGAFRQVWLEATDASFAIRASTQTDAIAELVSVKRGRPRRFLNPAAGLAALRRMGVMRVEVRMEGWDLEMAALSMRMRPDVTARRLRDKRAREAAYHPNRAPEPEVVDRKDQLYKLMDTKMEEVVRRNSVTNEMDKLKPWMKDGRGR</sequence>
<keyword evidence="2" id="KW-1185">Reference proteome</keyword>